<dbReference type="GeneID" id="77424830"/>
<keyword evidence="2" id="KW-0496">Mitochondrion</keyword>
<geneLocation type="mitochondrion" evidence="2"/>
<evidence type="ECO:0000256" key="1">
    <source>
        <dbReference type="SAM" id="Phobius"/>
    </source>
</evidence>
<reference evidence="2" key="1">
    <citation type="submission" date="2021-11" db="EMBL/GenBank/DDBJ databases">
        <authorList>
            <person name="Ge X.-Y."/>
            <person name="Peng L."/>
            <person name="Sun C.-H."/>
            <person name="Wang B.-X."/>
        </authorList>
    </citation>
    <scope>NUCLEOTIDE SEQUENCE</scope>
</reference>
<feature type="transmembrane region" description="Helical" evidence="1">
    <location>
        <begin position="85"/>
        <end position="104"/>
    </location>
</feature>
<proteinExistence type="predicted"/>
<keyword evidence="1" id="KW-1133">Transmembrane helix</keyword>
<accession>A0A9E8RUM3</accession>
<gene>
    <name evidence="2" type="primary">ND6</name>
</gene>
<sequence length="175" mass="20682">MIKMKIMLILNMILSNSLLFILSNNPINMGLIIMIQTLNSCLLMNNIMSYPWMAYMTFIVIIGGLMIIFIYMCTLSWNSKMKIKISILMIIIMMILMNMNLMSYTKFINLNKFMLMNKEIMIIHNINKFKINLMKFFFSNSLMMILMMINLLIMTLIIINKMNKTTIKPLRKTMN</sequence>
<reference evidence="2" key="2">
    <citation type="journal article" date="2022" name="Syst. Entomol.">
        <title>Massive gene rearrangements of mitochondrial genomes and implications for the phylogeny of Trichoptera (Insecta).</title>
        <authorList>
            <person name="Ge X."/>
            <person name="Peng L."/>
            <person name="Vogler A.P."/>
            <person name="Morse J.C."/>
            <person name="Yang L."/>
            <person name="Sun C."/>
            <person name="Wang B."/>
        </authorList>
    </citation>
    <scope>NUCLEOTIDE SEQUENCE</scope>
</reference>
<organism evidence="2">
    <name type="scientific">Plectrocnemia tsukuiensis</name>
    <dbReference type="NCBI Taxonomy" id="623670"/>
    <lineage>
        <taxon>Eukaryota</taxon>
        <taxon>Metazoa</taxon>
        <taxon>Ecdysozoa</taxon>
        <taxon>Arthropoda</taxon>
        <taxon>Hexapoda</taxon>
        <taxon>Insecta</taxon>
        <taxon>Pterygota</taxon>
        <taxon>Neoptera</taxon>
        <taxon>Endopterygota</taxon>
        <taxon>Trichoptera</taxon>
        <taxon>Annulipalpia</taxon>
        <taxon>Psychomyioidea</taxon>
        <taxon>Polycentropodidae</taxon>
        <taxon>Polycentropodinae</taxon>
        <taxon>Plectrocnemia</taxon>
    </lineage>
</organism>
<dbReference type="CTD" id="4541"/>
<dbReference type="EMBL" id="OL677996">
    <property type="protein sequence ID" value="UZZ43695.1"/>
    <property type="molecule type" value="Genomic_DNA"/>
</dbReference>
<keyword evidence="1" id="KW-0472">Membrane</keyword>
<protein>
    <submittedName>
        <fullName evidence="2">NADH dehydrogenase subunit 6</fullName>
    </submittedName>
</protein>
<feature type="transmembrane region" description="Helical" evidence="1">
    <location>
        <begin position="137"/>
        <end position="159"/>
    </location>
</feature>
<evidence type="ECO:0000313" key="2">
    <source>
        <dbReference type="EMBL" id="UZZ43695.1"/>
    </source>
</evidence>
<feature type="transmembrane region" description="Helical" evidence="1">
    <location>
        <begin position="54"/>
        <end position="73"/>
    </location>
</feature>
<name>A0A9E8RUM3_9NEOP</name>
<dbReference type="RefSeq" id="YP_010585959.1">
    <property type="nucleotide sequence ID" value="NC_069238.1"/>
</dbReference>
<keyword evidence="1" id="KW-0812">Transmembrane</keyword>
<dbReference type="AlphaFoldDB" id="A0A9E8RUM3"/>